<keyword evidence="2" id="KW-1185">Reference proteome</keyword>
<dbReference type="AlphaFoldDB" id="A0A1B0CHM7"/>
<dbReference type="EMBL" id="AJWK01012522">
    <property type="status" value="NOT_ANNOTATED_CDS"/>
    <property type="molecule type" value="Genomic_DNA"/>
</dbReference>
<proteinExistence type="predicted"/>
<evidence type="ECO:0000313" key="2">
    <source>
        <dbReference type="Proteomes" id="UP000092461"/>
    </source>
</evidence>
<name>A0A1B0CHM7_LUTLO</name>
<dbReference type="EnsemblMetazoa" id="LLOJ003939-RA">
    <property type="protein sequence ID" value="LLOJ003939-PA"/>
    <property type="gene ID" value="LLOJ003939"/>
</dbReference>
<dbReference type="Proteomes" id="UP000092461">
    <property type="component" value="Unassembled WGS sequence"/>
</dbReference>
<protein>
    <submittedName>
        <fullName evidence="1">Uncharacterized protein</fullName>
    </submittedName>
</protein>
<sequence length="82" mass="9558">MSEDISCLECPPPKSYQTQKLTEKLLKTFCKFLAKSRSLLWNVFHISHELHCELLCEIIEIFSCLSPNPRECSALEDFHELD</sequence>
<reference evidence="1" key="1">
    <citation type="submission" date="2020-05" db="UniProtKB">
        <authorList>
            <consortium name="EnsemblMetazoa"/>
        </authorList>
    </citation>
    <scope>IDENTIFICATION</scope>
    <source>
        <strain evidence="1">Jacobina</strain>
    </source>
</reference>
<evidence type="ECO:0000313" key="1">
    <source>
        <dbReference type="EnsemblMetazoa" id="LLOJ003939-PA"/>
    </source>
</evidence>
<dbReference type="VEuPathDB" id="VectorBase:LLOJ003939"/>
<organism evidence="1 2">
    <name type="scientific">Lutzomyia longipalpis</name>
    <name type="common">Sand fly</name>
    <dbReference type="NCBI Taxonomy" id="7200"/>
    <lineage>
        <taxon>Eukaryota</taxon>
        <taxon>Metazoa</taxon>
        <taxon>Ecdysozoa</taxon>
        <taxon>Arthropoda</taxon>
        <taxon>Hexapoda</taxon>
        <taxon>Insecta</taxon>
        <taxon>Pterygota</taxon>
        <taxon>Neoptera</taxon>
        <taxon>Endopterygota</taxon>
        <taxon>Diptera</taxon>
        <taxon>Nematocera</taxon>
        <taxon>Psychodoidea</taxon>
        <taxon>Psychodidae</taxon>
        <taxon>Lutzomyia</taxon>
        <taxon>Lutzomyia</taxon>
    </lineage>
</organism>
<accession>A0A1B0CHM7</accession>